<comment type="caution">
    <text evidence="5">The sequence shown here is derived from an EMBL/GenBank/DDBJ whole genome shotgun (WGS) entry which is preliminary data.</text>
</comment>
<dbReference type="Proteomes" id="UP000050554">
    <property type="component" value="Unassembled WGS sequence"/>
</dbReference>
<feature type="transmembrane region" description="Helical" evidence="2">
    <location>
        <begin position="138"/>
        <end position="158"/>
    </location>
</feature>
<keyword evidence="2" id="KW-0472">Membrane</keyword>
<dbReference type="Gene3D" id="2.60.120.1440">
    <property type="match status" value="1"/>
</dbReference>
<accession>A0A0P9ZB56</accession>
<evidence type="ECO:0000259" key="3">
    <source>
        <dbReference type="Pfam" id="PF04773"/>
    </source>
</evidence>
<feature type="domain" description="FecR N-terminal" evidence="4">
    <location>
        <begin position="57"/>
        <end position="97"/>
    </location>
</feature>
<evidence type="ECO:0000259" key="4">
    <source>
        <dbReference type="Pfam" id="PF16220"/>
    </source>
</evidence>
<evidence type="ECO:0000313" key="5">
    <source>
        <dbReference type="EMBL" id="KPY46887.1"/>
    </source>
</evidence>
<dbReference type="Pfam" id="PF04773">
    <property type="entry name" value="FecR"/>
    <property type="match status" value="1"/>
</dbReference>
<dbReference type="PATRIC" id="fig|55398.3.peg.2289"/>
<dbReference type="Pfam" id="PF16220">
    <property type="entry name" value="DUF4880"/>
    <property type="match status" value="1"/>
</dbReference>
<feature type="region of interest" description="Disordered" evidence="1">
    <location>
        <begin position="1"/>
        <end position="44"/>
    </location>
</feature>
<dbReference type="GO" id="GO:0016989">
    <property type="term" value="F:sigma factor antagonist activity"/>
    <property type="evidence" value="ECO:0007669"/>
    <property type="project" value="TreeGrafter"/>
</dbReference>
<dbReference type="InterPro" id="IPR032623">
    <property type="entry name" value="FecR_N"/>
</dbReference>
<reference evidence="5 6" key="1">
    <citation type="submission" date="2015-09" db="EMBL/GenBank/DDBJ databases">
        <title>Genome announcement of multiple Pseudomonas syringae strains.</title>
        <authorList>
            <person name="Thakur S."/>
            <person name="Wang P.W."/>
            <person name="Gong Y."/>
            <person name="Weir B.S."/>
            <person name="Guttman D.S."/>
        </authorList>
    </citation>
    <scope>NUCLEOTIDE SEQUENCE [LARGE SCALE GENOMIC DNA]</scope>
    <source>
        <strain evidence="5 6">ICMP3882</strain>
    </source>
</reference>
<evidence type="ECO:0000256" key="1">
    <source>
        <dbReference type="SAM" id="MobiDB-lite"/>
    </source>
</evidence>
<gene>
    <name evidence="5" type="ORF">ALO47_01826</name>
</gene>
<proteinExistence type="predicted"/>
<dbReference type="PANTHER" id="PTHR30273">
    <property type="entry name" value="PERIPLASMIC SIGNAL SENSOR AND SIGMA FACTOR ACTIVATOR FECR-RELATED"/>
    <property type="match status" value="1"/>
</dbReference>
<dbReference type="RefSeq" id="WP_004881941.1">
    <property type="nucleotide sequence ID" value="NZ_LJRF01000116.1"/>
</dbReference>
<evidence type="ECO:0000256" key="2">
    <source>
        <dbReference type="SAM" id="Phobius"/>
    </source>
</evidence>
<feature type="domain" description="FecR protein" evidence="3">
    <location>
        <begin position="166"/>
        <end position="257"/>
    </location>
</feature>
<feature type="region of interest" description="Disordered" evidence="1">
    <location>
        <begin position="108"/>
        <end position="130"/>
    </location>
</feature>
<keyword evidence="2" id="KW-0812">Transmembrane</keyword>
<sequence>MTDPRDENIQKNLKKTGSHPSFAEGRDPVRPLPPFSAAGALPDMPQAEPRQALQNIALEWLMRARQAPDDARLHDEMRQWEEADPQNAEALRRAERIWQLTGQLTPTTAHKWPPIPSVHDAATAQRPVKKRPVRRRTLSWAVGGALAACLVLALNPTFTTLLQADFATASNERRDVRLPDGSLAALDRNSAIAVDFSGARRDVRLLRGQAFFDVTPDRSKPFNVQVQSLDVTVTGTAFNVDLESNTIEVAVQHGSVKVSERASQRLLNPGLIAGQRLDVDRYSGQARLLAQPASRVATWRNNQLIADNARLGDMVDELQRYLPGKVWLKDPQLAELRITGVYDTRNPQAALLAMAQPHGAHVESWTPWLQVLTR</sequence>
<dbReference type="InterPro" id="IPR012373">
    <property type="entry name" value="Ferrdict_sens_TM"/>
</dbReference>
<dbReference type="PANTHER" id="PTHR30273:SF2">
    <property type="entry name" value="PROTEIN FECR"/>
    <property type="match status" value="1"/>
</dbReference>
<name>A0A0P9ZB56_PSESI</name>
<dbReference type="AlphaFoldDB" id="A0A0P9ZB56"/>
<protein>
    <submittedName>
        <fullName evidence="5">Protein fecR</fullName>
    </submittedName>
</protein>
<dbReference type="PIRSF" id="PIRSF018266">
    <property type="entry name" value="FecR"/>
    <property type="match status" value="1"/>
</dbReference>
<organism evidence="5 6">
    <name type="scientific">Pseudomonas syringae pv. ribicola</name>
    <dbReference type="NCBI Taxonomy" id="55398"/>
    <lineage>
        <taxon>Bacteria</taxon>
        <taxon>Pseudomonadati</taxon>
        <taxon>Pseudomonadota</taxon>
        <taxon>Gammaproteobacteria</taxon>
        <taxon>Pseudomonadales</taxon>
        <taxon>Pseudomonadaceae</taxon>
        <taxon>Pseudomonas</taxon>
    </lineage>
</organism>
<dbReference type="InterPro" id="IPR006860">
    <property type="entry name" value="FecR"/>
</dbReference>
<keyword evidence="2" id="KW-1133">Transmembrane helix</keyword>
<dbReference type="Gene3D" id="3.55.50.30">
    <property type="match status" value="1"/>
</dbReference>
<evidence type="ECO:0000313" key="6">
    <source>
        <dbReference type="Proteomes" id="UP000050554"/>
    </source>
</evidence>
<dbReference type="EMBL" id="LJRF01000116">
    <property type="protein sequence ID" value="KPY46887.1"/>
    <property type="molecule type" value="Genomic_DNA"/>
</dbReference>